<organism evidence="2 3">
    <name type="scientific">Paxillus rubicundulus Ve08.2h10</name>
    <dbReference type="NCBI Taxonomy" id="930991"/>
    <lineage>
        <taxon>Eukaryota</taxon>
        <taxon>Fungi</taxon>
        <taxon>Dikarya</taxon>
        <taxon>Basidiomycota</taxon>
        <taxon>Agaricomycotina</taxon>
        <taxon>Agaricomycetes</taxon>
        <taxon>Agaricomycetidae</taxon>
        <taxon>Boletales</taxon>
        <taxon>Paxilineae</taxon>
        <taxon>Paxillaceae</taxon>
        <taxon>Paxillus</taxon>
    </lineage>
</organism>
<dbReference type="InParanoid" id="A0A0D0E1I0"/>
<accession>A0A0D0E1I0</accession>
<dbReference type="Proteomes" id="UP000054538">
    <property type="component" value="Unassembled WGS sequence"/>
</dbReference>
<evidence type="ECO:0000313" key="2">
    <source>
        <dbReference type="EMBL" id="KIK97691.1"/>
    </source>
</evidence>
<reference evidence="3" key="2">
    <citation type="submission" date="2015-01" db="EMBL/GenBank/DDBJ databases">
        <title>Evolutionary Origins and Diversification of the Mycorrhizal Mutualists.</title>
        <authorList>
            <consortium name="DOE Joint Genome Institute"/>
            <consortium name="Mycorrhizal Genomics Consortium"/>
            <person name="Kohler A."/>
            <person name="Kuo A."/>
            <person name="Nagy L.G."/>
            <person name="Floudas D."/>
            <person name="Copeland A."/>
            <person name="Barry K.W."/>
            <person name="Cichocki N."/>
            <person name="Veneault-Fourrey C."/>
            <person name="LaButti K."/>
            <person name="Lindquist E.A."/>
            <person name="Lipzen A."/>
            <person name="Lundell T."/>
            <person name="Morin E."/>
            <person name="Murat C."/>
            <person name="Riley R."/>
            <person name="Ohm R."/>
            <person name="Sun H."/>
            <person name="Tunlid A."/>
            <person name="Henrissat B."/>
            <person name="Grigoriev I.V."/>
            <person name="Hibbett D.S."/>
            <person name="Martin F."/>
        </authorList>
    </citation>
    <scope>NUCLEOTIDE SEQUENCE [LARGE SCALE GENOMIC DNA]</scope>
    <source>
        <strain evidence="3">Ve08.2h10</strain>
    </source>
</reference>
<feature type="region of interest" description="Disordered" evidence="1">
    <location>
        <begin position="33"/>
        <end position="81"/>
    </location>
</feature>
<protein>
    <submittedName>
        <fullName evidence="2">Uncharacterized protein</fullName>
    </submittedName>
</protein>
<reference evidence="2 3" key="1">
    <citation type="submission" date="2014-04" db="EMBL/GenBank/DDBJ databases">
        <authorList>
            <consortium name="DOE Joint Genome Institute"/>
            <person name="Kuo A."/>
            <person name="Kohler A."/>
            <person name="Jargeat P."/>
            <person name="Nagy L.G."/>
            <person name="Floudas D."/>
            <person name="Copeland A."/>
            <person name="Barry K.W."/>
            <person name="Cichocki N."/>
            <person name="Veneault-Fourrey C."/>
            <person name="LaButti K."/>
            <person name="Lindquist E.A."/>
            <person name="Lipzen A."/>
            <person name="Lundell T."/>
            <person name="Morin E."/>
            <person name="Murat C."/>
            <person name="Sun H."/>
            <person name="Tunlid A."/>
            <person name="Henrissat B."/>
            <person name="Grigoriev I.V."/>
            <person name="Hibbett D.S."/>
            <person name="Martin F."/>
            <person name="Nordberg H.P."/>
            <person name="Cantor M.N."/>
            <person name="Hua S.X."/>
        </authorList>
    </citation>
    <scope>NUCLEOTIDE SEQUENCE [LARGE SCALE GENOMIC DNA]</scope>
    <source>
        <strain evidence="2 3">Ve08.2h10</strain>
    </source>
</reference>
<feature type="region of interest" description="Disordered" evidence="1">
    <location>
        <begin position="105"/>
        <end position="142"/>
    </location>
</feature>
<evidence type="ECO:0000313" key="3">
    <source>
        <dbReference type="Proteomes" id="UP000054538"/>
    </source>
</evidence>
<evidence type="ECO:0000256" key="1">
    <source>
        <dbReference type="SAM" id="MobiDB-lite"/>
    </source>
</evidence>
<keyword evidence="3" id="KW-1185">Reference proteome</keyword>
<name>A0A0D0E1I0_9AGAM</name>
<sequence length="142" mass="16008">MPDNRIFFRHRQTIRGFSSRNVRHGFNKPYLPPPSLSLRMGSPQKYTPQSHIPPIVFPESFGSEEDASPGNHRGYSVHRASASSAEQTELLIFPTWMRLDQLSLRPGNSKRDESTQANVQQIVETKYDGDVDIDPLSSLNAA</sequence>
<proteinExistence type="predicted"/>
<dbReference type="EMBL" id="KN824924">
    <property type="protein sequence ID" value="KIK97691.1"/>
    <property type="molecule type" value="Genomic_DNA"/>
</dbReference>
<gene>
    <name evidence="2" type="ORF">PAXRUDRAFT_10017</name>
</gene>
<dbReference type="AlphaFoldDB" id="A0A0D0E1I0"/>
<dbReference type="HOGENOM" id="CLU_1816403_0_0_1"/>